<comment type="caution">
    <text evidence="1">The sequence shown here is derived from an EMBL/GenBank/DDBJ whole genome shotgun (WGS) entry which is preliminary data.</text>
</comment>
<gene>
    <name evidence="1" type="ORF">GJV77_10980</name>
</gene>
<protein>
    <recommendedName>
        <fullName evidence="3">Adenylosuccinate lyase</fullName>
    </recommendedName>
</protein>
<organism evidence="1 2">
    <name type="scientific">Myroides pelagicus</name>
    <dbReference type="NCBI Taxonomy" id="270914"/>
    <lineage>
        <taxon>Bacteria</taxon>
        <taxon>Pseudomonadati</taxon>
        <taxon>Bacteroidota</taxon>
        <taxon>Flavobacteriia</taxon>
        <taxon>Flavobacteriales</taxon>
        <taxon>Flavobacteriaceae</taxon>
        <taxon>Myroides</taxon>
    </lineage>
</organism>
<evidence type="ECO:0000313" key="2">
    <source>
        <dbReference type="Proteomes" id="UP000488936"/>
    </source>
</evidence>
<sequence length="176" mass="20451">MTKEEVYQLVCQTSIYVDSRHKTLVRLARVKEAYIYLYEFMTNVEDKHHVMASVLFEELIRFDLLKMTSILDDFLMRLDTYANESTKRLISKICRNIVYSKQLKLSKKQKQMLVGQALDWLVSDSKVATEAFAMDIIIRLKGEFAQEFTLAKGIVEKNYVSRSAAYQSKAKKLISA</sequence>
<dbReference type="AlphaFoldDB" id="A0A7K1GPD0"/>
<dbReference type="EMBL" id="WMJY01000026">
    <property type="protein sequence ID" value="MTH30419.1"/>
    <property type="molecule type" value="Genomic_DNA"/>
</dbReference>
<proteinExistence type="predicted"/>
<dbReference type="Proteomes" id="UP000488936">
    <property type="component" value="Unassembled WGS sequence"/>
</dbReference>
<dbReference type="RefSeq" id="WP_155036404.1">
    <property type="nucleotide sequence ID" value="NZ_JBHTIG010000029.1"/>
</dbReference>
<name>A0A7K1GPD0_9FLAO</name>
<reference evidence="1 2" key="1">
    <citation type="journal article" date="2006" name="Int. J. Syst. Evol. Microbiol.">
        <title>Myroides pelagicus sp. nov., isolated from seawater in Thailand.</title>
        <authorList>
            <person name="Yoon J."/>
            <person name="Maneerat S."/>
            <person name="Kawai F."/>
            <person name="Yokota A."/>
        </authorList>
    </citation>
    <scope>NUCLEOTIDE SEQUENCE [LARGE SCALE GENOMIC DNA]</scope>
    <source>
        <strain evidence="1 2">SM1T</strain>
    </source>
</reference>
<dbReference type="OrthoDB" id="979487at2"/>
<evidence type="ECO:0008006" key="3">
    <source>
        <dbReference type="Google" id="ProtNLM"/>
    </source>
</evidence>
<accession>A0A7K1GPD0</accession>
<evidence type="ECO:0000313" key="1">
    <source>
        <dbReference type="EMBL" id="MTH30419.1"/>
    </source>
</evidence>
<keyword evidence="2" id="KW-1185">Reference proteome</keyword>